<feature type="transmembrane region" description="Helical" evidence="1">
    <location>
        <begin position="24"/>
        <end position="43"/>
    </location>
</feature>
<dbReference type="PANTHER" id="PTHR30015">
    <property type="entry name" value="MRR RESTRICTION SYSTEM PROTEIN"/>
    <property type="match status" value="1"/>
</dbReference>
<dbReference type="eggNOG" id="COG1787">
    <property type="taxonomic scope" value="Bacteria"/>
</dbReference>
<evidence type="ECO:0000256" key="1">
    <source>
        <dbReference type="SAM" id="Phobius"/>
    </source>
</evidence>
<dbReference type="AlphaFoldDB" id="Q6ANC4"/>
<gene>
    <name evidence="3" type="ordered locus">DP1421</name>
</gene>
<accession>Q6ANC4</accession>
<dbReference type="InterPro" id="IPR011335">
    <property type="entry name" value="Restrct_endonuc-II-like"/>
</dbReference>
<dbReference type="PANTHER" id="PTHR30015:SF7">
    <property type="entry name" value="TYPE IV METHYL-DIRECTED RESTRICTION ENZYME ECOKMRR"/>
    <property type="match status" value="1"/>
</dbReference>
<dbReference type="EMBL" id="CR522870">
    <property type="protein sequence ID" value="CAG36150.1"/>
    <property type="molecule type" value="Genomic_DNA"/>
</dbReference>
<dbReference type="SUPFAM" id="SSF52980">
    <property type="entry name" value="Restriction endonuclease-like"/>
    <property type="match status" value="1"/>
</dbReference>
<dbReference type="GO" id="GO:0009307">
    <property type="term" value="P:DNA restriction-modification system"/>
    <property type="evidence" value="ECO:0007669"/>
    <property type="project" value="InterPro"/>
</dbReference>
<protein>
    <recommendedName>
        <fullName evidence="2">Restriction endonuclease type IV Mrr domain-containing protein</fullName>
    </recommendedName>
</protein>
<reference evidence="4" key="1">
    <citation type="journal article" date="2004" name="Environ. Microbiol.">
        <title>The genome of Desulfotalea psychrophila, a sulfate-reducing bacterium from permanently cold Arctic sediments.</title>
        <authorList>
            <person name="Rabus R."/>
            <person name="Ruepp A."/>
            <person name="Frickey T."/>
            <person name="Rattei T."/>
            <person name="Fartmann B."/>
            <person name="Stark M."/>
            <person name="Bauer M."/>
            <person name="Zibat A."/>
            <person name="Lombardot T."/>
            <person name="Becker I."/>
            <person name="Amann J."/>
            <person name="Gellner K."/>
            <person name="Teeling H."/>
            <person name="Leuschner W.D."/>
            <person name="Gloeckner F.-O."/>
            <person name="Lupas A.N."/>
            <person name="Amann R."/>
            <person name="Klenk H.-P."/>
        </authorList>
    </citation>
    <scope>NUCLEOTIDE SEQUENCE [LARGE SCALE GENOMIC DNA]</scope>
    <source>
        <strain evidence="4">DSM 12343 / LSv54</strain>
    </source>
</reference>
<dbReference type="REBASE" id="17800">
    <property type="entry name" value="DpsMrr2P"/>
</dbReference>
<evidence type="ECO:0000313" key="3">
    <source>
        <dbReference type="EMBL" id="CAG36150.1"/>
    </source>
</evidence>
<dbReference type="GO" id="GO:0015666">
    <property type="term" value="F:restriction endodeoxyribonuclease activity"/>
    <property type="evidence" value="ECO:0007669"/>
    <property type="project" value="TreeGrafter"/>
</dbReference>
<dbReference type="Pfam" id="PF04471">
    <property type="entry name" value="Mrr_cat"/>
    <property type="match status" value="1"/>
</dbReference>
<evidence type="ECO:0000259" key="2">
    <source>
        <dbReference type="Pfam" id="PF04471"/>
    </source>
</evidence>
<evidence type="ECO:0000313" key="4">
    <source>
        <dbReference type="Proteomes" id="UP000000602"/>
    </source>
</evidence>
<keyword evidence="1" id="KW-0812">Transmembrane</keyword>
<dbReference type="KEGG" id="dps:DP1421"/>
<dbReference type="InterPro" id="IPR007560">
    <property type="entry name" value="Restrct_endonuc_IV_Mrr"/>
</dbReference>
<dbReference type="HOGENOM" id="CLU_741301_0_0_7"/>
<dbReference type="InterPro" id="IPR052906">
    <property type="entry name" value="Type_IV_Methyl-Rstrct_Enzyme"/>
</dbReference>
<proteinExistence type="predicted"/>
<dbReference type="Gene3D" id="3.40.1350.10">
    <property type="match status" value="1"/>
</dbReference>
<organism evidence="3 4">
    <name type="scientific">Desulfotalea psychrophila (strain LSv54 / DSM 12343)</name>
    <dbReference type="NCBI Taxonomy" id="177439"/>
    <lineage>
        <taxon>Bacteria</taxon>
        <taxon>Pseudomonadati</taxon>
        <taxon>Thermodesulfobacteriota</taxon>
        <taxon>Desulfobulbia</taxon>
        <taxon>Desulfobulbales</taxon>
        <taxon>Desulfocapsaceae</taxon>
        <taxon>Desulfotalea</taxon>
    </lineage>
</organism>
<feature type="domain" description="Restriction endonuclease type IV Mrr" evidence="2">
    <location>
        <begin position="109"/>
        <end position="215"/>
    </location>
</feature>
<keyword evidence="4" id="KW-1185">Reference proteome</keyword>
<sequence length="373" mass="42872">MLMSNKRKSTLENFIDLCFSDLPWWLYLVCALLSFTLLHYFAIKPLPPPQMGIEGLFASILPRVLQTIAIFGQVVVPFSLVIGAIQSLFKKFLYKRATKTAFEKESVTELTWQDFEYFTGEYFKNQGYRVKNNIKQSSDGGVDVWLKRDEKKYIVQCKHWKVYRVGVTVIREIYGVMQAHHLDGAFVVTSGTFTHEAIEFARLSGVVLIDGTTLQYDQNQPKKQSFTWQQKTIIATCCLVIFLAIPLFLPRFSQLQPPTKHSIQVAPSVQNVTPQPNITEKSQKTAFHQAEREPEIKTLAETTEICAWTTAKGNTYCAYNRYQIPAKGYTKLVYLYLSNNKEYTWRDQSGKTIIAKGYPVTYKNDFLQLISIK</sequence>
<dbReference type="Proteomes" id="UP000000602">
    <property type="component" value="Chromosome"/>
</dbReference>
<name>Q6ANC4_DESPS</name>
<feature type="transmembrane region" description="Helical" evidence="1">
    <location>
        <begin position="232"/>
        <end position="249"/>
    </location>
</feature>
<keyword evidence="1" id="KW-0472">Membrane</keyword>
<keyword evidence="1" id="KW-1133">Transmembrane helix</keyword>
<feature type="transmembrane region" description="Helical" evidence="1">
    <location>
        <begin position="63"/>
        <end position="89"/>
    </location>
</feature>
<dbReference type="STRING" id="177439.DP1421"/>
<dbReference type="GO" id="GO:0003677">
    <property type="term" value="F:DNA binding"/>
    <property type="evidence" value="ECO:0007669"/>
    <property type="project" value="InterPro"/>
</dbReference>
<dbReference type="InterPro" id="IPR011856">
    <property type="entry name" value="tRNA_endonuc-like_dom_sf"/>
</dbReference>